<evidence type="ECO:0000313" key="1">
    <source>
        <dbReference type="EMBL" id="KAA9021713.1"/>
    </source>
</evidence>
<dbReference type="Proteomes" id="UP000326671">
    <property type="component" value="Unassembled WGS sequence"/>
</dbReference>
<proteinExistence type="predicted"/>
<dbReference type="InterPro" id="IPR025545">
    <property type="entry name" value="YozD"/>
</dbReference>
<sequence length="57" mass="6791">MKEIEVIIDTDEIAEFFYQELLKRGYVPSDEELDDLADITFDYLLEKCIIDEEINED</sequence>
<name>A0A5J5HNZ6_9BACI</name>
<dbReference type="AlphaFoldDB" id="A0A5J5HNZ6"/>
<evidence type="ECO:0000313" key="2">
    <source>
        <dbReference type="Proteomes" id="UP000326671"/>
    </source>
</evidence>
<comment type="caution">
    <text evidence="1">The sequence shown here is derived from an EMBL/GenBank/DDBJ whole genome shotgun (WGS) entry which is preliminary data.</text>
</comment>
<dbReference type="EMBL" id="VYKL01000026">
    <property type="protein sequence ID" value="KAA9021713.1"/>
    <property type="molecule type" value="Genomic_DNA"/>
</dbReference>
<dbReference type="OrthoDB" id="2971944at2"/>
<organism evidence="1 2">
    <name type="scientific">Niallia endozanthoxylica</name>
    <dbReference type="NCBI Taxonomy" id="2036016"/>
    <lineage>
        <taxon>Bacteria</taxon>
        <taxon>Bacillati</taxon>
        <taxon>Bacillota</taxon>
        <taxon>Bacilli</taxon>
        <taxon>Bacillales</taxon>
        <taxon>Bacillaceae</taxon>
        <taxon>Niallia</taxon>
    </lineage>
</organism>
<protein>
    <submittedName>
        <fullName evidence="1">YozD family protein</fullName>
    </submittedName>
</protein>
<dbReference type="Pfam" id="PF14162">
    <property type="entry name" value="YozD"/>
    <property type="match status" value="1"/>
</dbReference>
<accession>A0A5J5HNZ6</accession>
<keyword evidence="2" id="KW-1185">Reference proteome</keyword>
<dbReference type="RefSeq" id="WP_150441240.1">
    <property type="nucleotide sequence ID" value="NZ_VYKL01000026.1"/>
</dbReference>
<gene>
    <name evidence="1" type="ORF">F4V44_17185</name>
</gene>
<reference evidence="1 2" key="1">
    <citation type="submission" date="2019-09" db="EMBL/GenBank/DDBJ databases">
        <title>Whole genome sequences of isolates from the Mars Exploration Rovers.</title>
        <authorList>
            <person name="Seuylemezian A."/>
            <person name="Vaishampayan P."/>
        </authorList>
    </citation>
    <scope>NUCLEOTIDE SEQUENCE [LARGE SCALE GENOMIC DNA]</scope>
    <source>
        <strain evidence="1 2">MER_TA_151</strain>
    </source>
</reference>